<feature type="region of interest" description="Disordered" evidence="1">
    <location>
        <begin position="532"/>
        <end position="552"/>
    </location>
</feature>
<feature type="signal peptide" evidence="2">
    <location>
        <begin position="1"/>
        <end position="18"/>
    </location>
</feature>
<feature type="compositionally biased region" description="Low complexity" evidence="1">
    <location>
        <begin position="147"/>
        <end position="162"/>
    </location>
</feature>
<reference evidence="3" key="1">
    <citation type="submission" date="2018-01" db="EMBL/GenBank/DDBJ databases">
        <title>An insight into the sialome of Amazonian anophelines.</title>
        <authorList>
            <person name="Ribeiro J.M."/>
            <person name="Scarpassa V."/>
            <person name="Calvo E."/>
        </authorList>
    </citation>
    <scope>NUCLEOTIDE SEQUENCE</scope>
    <source>
        <tissue evidence="3">Salivary glands</tissue>
    </source>
</reference>
<accession>A0A2M3Z3R4</accession>
<feature type="region of interest" description="Disordered" evidence="1">
    <location>
        <begin position="147"/>
        <end position="174"/>
    </location>
</feature>
<feature type="region of interest" description="Disordered" evidence="1">
    <location>
        <begin position="645"/>
        <end position="701"/>
    </location>
</feature>
<evidence type="ECO:0008006" key="4">
    <source>
        <dbReference type="Google" id="ProtNLM"/>
    </source>
</evidence>
<feature type="compositionally biased region" description="Low complexity" evidence="1">
    <location>
        <begin position="578"/>
        <end position="595"/>
    </location>
</feature>
<protein>
    <recommendedName>
        <fullName evidence="4">Cell wall protein awa1</fullName>
    </recommendedName>
</protein>
<organism evidence="3">
    <name type="scientific">Anopheles braziliensis</name>
    <dbReference type="NCBI Taxonomy" id="58242"/>
    <lineage>
        <taxon>Eukaryota</taxon>
        <taxon>Metazoa</taxon>
        <taxon>Ecdysozoa</taxon>
        <taxon>Arthropoda</taxon>
        <taxon>Hexapoda</taxon>
        <taxon>Insecta</taxon>
        <taxon>Pterygota</taxon>
        <taxon>Neoptera</taxon>
        <taxon>Endopterygota</taxon>
        <taxon>Diptera</taxon>
        <taxon>Nematocera</taxon>
        <taxon>Culicoidea</taxon>
        <taxon>Culicidae</taxon>
        <taxon>Anophelinae</taxon>
        <taxon>Anopheles</taxon>
    </lineage>
</organism>
<feature type="compositionally biased region" description="Low complexity" evidence="1">
    <location>
        <begin position="679"/>
        <end position="688"/>
    </location>
</feature>
<feature type="compositionally biased region" description="Low complexity" evidence="1">
    <location>
        <begin position="451"/>
        <end position="466"/>
    </location>
</feature>
<feature type="region of interest" description="Disordered" evidence="1">
    <location>
        <begin position="384"/>
        <end position="515"/>
    </location>
</feature>
<feature type="compositionally biased region" description="Polar residues" evidence="1">
    <location>
        <begin position="497"/>
        <end position="506"/>
    </location>
</feature>
<dbReference type="AlphaFoldDB" id="A0A2M3Z3R4"/>
<evidence type="ECO:0000313" key="3">
    <source>
        <dbReference type="EMBL" id="MBW23150.1"/>
    </source>
</evidence>
<feature type="chain" id="PRO_5014701540" description="Cell wall protein awa1" evidence="2">
    <location>
        <begin position="19"/>
        <end position="743"/>
    </location>
</feature>
<feature type="region of interest" description="Disordered" evidence="1">
    <location>
        <begin position="578"/>
        <end position="603"/>
    </location>
</feature>
<feature type="compositionally biased region" description="Polar residues" evidence="1">
    <location>
        <begin position="645"/>
        <end position="655"/>
    </location>
</feature>
<evidence type="ECO:0000256" key="2">
    <source>
        <dbReference type="SAM" id="SignalP"/>
    </source>
</evidence>
<sequence length="743" mass="78322">MGKSVVLLTLLYVGYAAAGSASWSEDISVHNNQAVTGIHYSQHESSVNAARRAAAERLQQQQAAALVAAGASGSCDTLCYNSYAADASDVETIGQGIVGFTSTGTTAGGAVSGASQKYSSSSSRVHESTVQNVHTAVPVPVPVPVYPATSTGSRSSFSSSSSSRHHTASQVAQPVLGQQLYATHGLEHGRTHSNVVAAGGVREGTYIQPVVYPVIAPVTHTSQSTYGRSSTVVNQRPATETVYVQVPVVDTAAVSNSNFNTRSSYVASSDQQQQVQPVLYSNAPTTGYTSRNEYASQQQDQQYRRYPAKSTTYVLYSKPVAPVGTYYAPSRSHVEDSASTTYDASGRVVNLAGAQRTLTERTDEQRTQRVQTVHDNVGRVLPETGAPLVDTYGDEVDSYGGVDRSDQHSLRIGSGAATASQRTEHQQQQQQQHQYVRTGSYVPTAPVQHTAGTASSQSRYSSSAHATESQRRQTYQQPAAHLDAPVVTHGTAGAGSSVATSEYESTLEQRRQSSGGYVPIVAQPVVSGVASSSNRYQSAHEQRSNTLAGATSGNPGGYYNGGVGAAGYGTQYAAKTSSAHSSSSSSSNRYSKTGSPSLQYYPITNDEMGRRFGGVGGSATGLGANADLEGIMSETELLAREQAQNVHNGAVTGSGTIDLESLRDDDGLSRLPGGFQKTKSWSSSSKWASEQRYGSDGKPKTYSMLSTAESEKHNINGKTTGYKAATTTLEDDGKVSTYSLHTA</sequence>
<keyword evidence="2" id="KW-0732">Signal</keyword>
<proteinExistence type="predicted"/>
<evidence type="ECO:0000256" key="1">
    <source>
        <dbReference type="SAM" id="MobiDB-lite"/>
    </source>
</evidence>
<dbReference type="EMBL" id="GGFM01002399">
    <property type="protein sequence ID" value="MBW23150.1"/>
    <property type="molecule type" value="Transcribed_RNA"/>
</dbReference>
<name>A0A2M3Z3R4_9DIPT</name>